<organism evidence="1 2">
    <name type="scientific">Clostridium innocuum</name>
    <dbReference type="NCBI Taxonomy" id="1522"/>
    <lineage>
        <taxon>Bacteria</taxon>
        <taxon>Bacillati</taxon>
        <taxon>Bacillota</taxon>
        <taxon>Clostridia</taxon>
        <taxon>Eubacteriales</taxon>
        <taxon>Clostridiaceae</taxon>
        <taxon>Clostridium</taxon>
    </lineage>
</organism>
<evidence type="ECO:0000313" key="2">
    <source>
        <dbReference type="Proteomes" id="UP000030008"/>
    </source>
</evidence>
<evidence type="ECO:0000313" key="1">
    <source>
        <dbReference type="EMBL" id="KGJ51971.1"/>
    </source>
</evidence>
<gene>
    <name evidence="1" type="ORF">CIAN88_17380</name>
</gene>
<comment type="caution">
    <text evidence="1">The sequence shown here is derived from an EMBL/GenBank/DDBJ whole genome shotgun (WGS) entry which is preliminary data.</text>
</comment>
<dbReference type="Proteomes" id="UP000030008">
    <property type="component" value="Unassembled WGS sequence"/>
</dbReference>
<sequence>MKYVNSRDLMMFLPQPITKLGVFEAETVDAALTMCADAFPKIEREFKATVDFATFKFQLLKTMGEFLYKCAECPHECLKNPRKHVEEERYIRNHIKLPLWPKRMQKNNAENFFLMEYILTYADILFRYLLDAGIPQEQANLIATNALDQLALWVDENCIRKCGYACIRRSESSGYCTLCSYMIQPLACPNKKEVTLRQLGMQEEDLVCMRREFK</sequence>
<dbReference type="AlphaFoldDB" id="A0A099I334"/>
<accession>A0A099I334</accession>
<protein>
    <submittedName>
        <fullName evidence="1">Uncharacterized protein</fullName>
    </submittedName>
</protein>
<dbReference type="RefSeq" id="WP_044907018.1">
    <property type="nucleotide sequence ID" value="NZ_JQIF01000090.1"/>
</dbReference>
<reference evidence="1 2" key="1">
    <citation type="submission" date="2014-08" db="EMBL/GenBank/DDBJ databases">
        <title>Clostridium innocuum, an unnegligible vancomycin-resistant pathogen causing extra-intestinal infections.</title>
        <authorList>
            <person name="Feng Y."/>
            <person name="Chiu C.-H."/>
        </authorList>
    </citation>
    <scope>NUCLEOTIDE SEQUENCE [LARGE SCALE GENOMIC DNA]</scope>
    <source>
        <strain evidence="1 2">AN88</strain>
    </source>
</reference>
<dbReference type="EMBL" id="JQIF01000090">
    <property type="protein sequence ID" value="KGJ51971.1"/>
    <property type="molecule type" value="Genomic_DNA"/>
</dbReference>
<name>A0A099I334_CLOIN</name>
<proteinExistence type="predicted"/>